<dbReference type="PROSITE" id="PS50021">
    <property type="entry name" value="CH"/>
    <property type="match status" value="2"/>
</dbReference>
<accession>A0ABN7AM16</accession>
<dbReference type="Proteomes" id="UP001307889">
    <property type="component" value="Chromosome 4"/>
</dbReference>
<sequence length="2482" mass="280679">MDTVFIDEREDVQKKTFAKWINSQLTKKNVRGITDLVTDLQDGTHLLSLLEILTGKEFKRERGKMRVHHLNNVNRALQILEQNNVKLVNISSNDIVDGNSKLILGLVWRIILHWQMHWTLKDLMPDATNLEKTLLSWCKQHTQAYSVDITNFTTSWSDGLAFNALIHNFKPDLFDFQAIVKRHPNARLENAFRVAQEHLKIERLLDPEDVNTSVPDKKSIMMYVMCLFQSLPRTADSANPQDAPGVVTRAASSDEAPTPMEVESSRPLSIATNVSVELGGYQVALEDVLTWLLEAEDKINIDEAVADNLDDVKVQFKNHEAFISEQLYCHRDGVGAVLEEGVRMINDGGLAPEEEEEVRVQMKLLNSRWESLRVNAIRKQTRIYEALMGFQNNEVESLKKWMTEIENRISHMSDVKPDLASLTQQLENHNQLQEDIKKQQSVVDSLSQFVVLVDDNAAQTQSQIEDQLFALAERWTHICDWANERGKVLQDLSDRVNEVEHNLNSLEIWIAEQEGMLKKMEAQPATEIGEILERIKQLQVLKHNMDTYQNTLCLTQDQIQELANQYSPVSANEYQLRWEAISDSWDALTLIMDIQAHRISSSGFEISLTPTVSDTPPAVSSTQAWQPPSDGIPELQEHWARLENVQHSIADLTNVTESLSIEHCRDMLKALREKQKDTDLLCQKTKEVSEKKPCAETTNMLEKSMKFSILLGEMIQKLEVEEAKLTKSSDDKGKMEVDEDPVVENGMAIDSPTGSEPKRAVDSLKELTSEEKEQIAKILASIERMLEWIIDLEFKTSSGEMIIKDSAELFKLKAKYQALTEDVDKKNAEFRKLYNDCNDFLNQVDYHKDSKELEEKVSKLSNLWMKVTNDVAEKHNILQDASHKYGEFRALVAQETVWLDKLEKRLRKSPKSAADAEEISQDLDDLENYIRNHPESRADRIEGFGNVLVKDHVMEESITQDMQAVAARWNTLCKEAMDRAHLLEISVEEAKQSETNIAQFQEWLDYVHSLILSRIENDLTSDDLPDDVQRLMDEFEKQANTLKEMEDEVKRYEQEGKIEAAQRLQEQMVLLKNRFVKVMERFEDWRSSNNVEPRLCRALRELRGVEEACCLLELASDDPEAIQGQLNHCMRFYQMLSDLKAEVENIIKSGRKMVEDNLIPDGEQYTIQLDQLKHLYNKLGEEITSSKANLETALEISQTLQADLASLNSWIQSVSNDLDQVEATPSADRDIKAEITFVKETIEDCKKHLPYKDKIDQGYNRFITYCDPSYLETLKERTSDAFVKFENLTKRLYTTLELLEGLQKSATDAEKTTNGSNDAQNSVKDIPIISVTEVNEQLAIAQKEASTPSTAQNVRIKVNGGSSVGNRGSVYENVDYIETIPEEVENVESDTFNLVRESAIFSQVSDNTLKESDLSPERKLHRDEDRPRSDPKCRVVEVKEIQITKSVIASVEPREHSMMSPGSVEIVEIEDSGAEESDVTDQDENKSPATVRRNPEHKKKHLATQEVASKKQKMSGDDRFGAMEMDSSPQSSKVESSQHTGSISQMDVDQSANTTNSGSQTEQASGPISLTISDKMAHSQKATISGAQRTSHEVTVHKQVTVSKTYSLVGNYSKNTDDGLADDDSFYGSDKETDDVVVFSEDEAKIEDDSSSNDEIEQLHKDEDNKGKTVPRFDTDNESFATVPLSDRSPDSPTLPLDQEVAEYEEAATEMLERMELMLATVKGVSTEKDPGRRLEILESELSQLAPDAATLISRGDGLVLRVHSEMPDKALALSTTSQTNLRAKWAQVMQETEAQKQDAQKADSLLTDQHNLITNINSKITNINLKLGQANNDEAKLQEAMAEYGACEDSMSRLLEVNKELTSLKVVTDSKELAAAWKALSSKFNALKKNPNLKDKNILFDKDMMDSPADYIAHVNKVRERVSVVARKLKQPPLSTDFDPFHLQEEALKDIKEVLTTLKIDMDKVDQKRNRVLRKVQGEARENVVKAVDRLKNEWELANTNLNDRANHLLKCKEQWDSLRKNCEKFASWLASMEEATKDFDSNKISSIEMRAKLRDLEKQATTKTGIVNSIVGAGRDMVALGGSQAKEMWQTVESLRHRWNHLLAQFKNTREKLASLQNGKQAKGTVESTMATLEEVTSLVKSPTNLSDEGALLVRLNLVRTLQDDLSKKRKDLENIDATGQAEKLKDVNAELSKAQQLLAEHQDFLNGKLTSLKRLLAQLECVTAWVNEIKTRVSICKELNPSERTRVLDNIMACIADREAEVKEVKENFNNLDRECRGEMPSELREQIKKLSDSWQFLKNRGELSSSGSRIPVYAAVHKTTVSQSPTVTSTTVKKSPQTPISPSTTMSTFSTSMSTYSTSGSPYYSNLSSTYSSIQQSPQKVERSPSPPPPQPPPPYTGDMMTPRATSTPISKGPENVQLPDLLRLLFLRYMTHRFPIKNLPPIVILWFGKRPPPQLTKNLRLGAIVISRISTISLAPL</sequence>
<evidence type="ECO:0000259" key="5">
    <source>
        <dbReference type="PROSITE" id="PS50021"/>
    </source>
</evidence>
<feature type="domain" description="Calponin-homology (CH)" evidence="5">
    <location>
        <begin position="128"/>
        <end position="232"/>
    </location>
</feature>
<keyword evidence="7" id="KW-1185">Reference proteome</keyword>
<dbReference type="PANTHER" id="PTHR11915">
    <property type="entry name" value="SPECTRIN/FILAMIN RELATED CYTOSKELETAL PROTEIN"/>
    <property type="match status" value="1"/>
</dbReference>
<dbReference type="EMBL" id="AP028912">
    <property type="protein sequence ID" value="BES93280.1"/>
    <property type="molecule type" value="Genomic_DNA"/>
</dbReference>
<feature type="region of interest" description="Disordered" evidence="4">
    <location>
        <begin position="1472"/>
        <end position="1596"/>
    </location>
</feature>
<feature type="coiled-coil region" evidence="3">
    <location>
        <begin position="1028"/>
        <end position="1081"/>
    </location>
</feature>
<feature type="coiled-coil region" evidence="3">
    <location>
        <begin position="2161"/>
        <end position="2207"/>
    </location>
</feature>
<feature type="compositionally biased region" description="Polar residues" evidence="4">
    <location>
        <begin position="1580"/>
        <end position="1589"/>
    </location>
</feature>
<dbReference type="Pfam" id="PF00307">
    <property type="entry name" value="CH"/>
    <property type="match status" value="2"/>
</dbReference>
<protein>
    <recommendedName>
        <fullName evidence="5">Calponin-homology (CH) domain-containing protein</fullName>
    </recommendedName>
</protein>
<gene>
    <name evidence="6" type="ORF">NTJ_06089</name>
</gene>
<feature type="compositionally biased region" description="Acidic residues" evidence="4">
    <location>
        <begin position="1632"/>
        <end position="1656"/>
    </location>
</feature>
<dbReference type="SMART" id="SM00033">
    <property type="entry name" value="CH"/>
    <property type="match status" value="2"/>
</dbReference>
<evidence type="ECO:0000256" key="1">
    <source>
        <dbReference type="ARBA" id="ARBA00022737"/>
    </source>
</evidence>
<feature type="region of interest" description="Disordered" evidence="4">
    <location>
        <begin position="1407"/>
        <end position="1432"/>
    </location>
</feature>
<feature type="compositionally biased region" description="Polar residues" evidence="4">
    <location>
        <begin position="1538"/>
        <end position="1572"/>
    </location>
</feature>
<feature type="compositionally biased region" description="Polar residues" evidence="4">
    <location>
        <begin position="2371"/>
        <end position="2383"/>
    </location>
</feature>
<evidence type="ECO:0000313" key="7">
    <source>
        <dbReference type="Proteomes" id="UP001307889"/>
    </source>
</evidence>
<feature type="region of interest" description="Disordered" evidence="4">
    <location>
        <begin position="2324"/>
        <end position="2356"/>
    </location>
</feature>
<feature type="compositionally biased region" description="Basic and acidic residues" evidence="4">
    <location>
        <begin position="1657"/>
        <end position="1675"/>
    </location>
</feature>
<feature type="compositionally biased region" description="Basic and acidic residues" evidence="4">
    <location>
        <begin position="1408"/>
        <end position="1432"/>
    </location>
</feature>
<keyword evidence="2" id="KW-0009">Actin-binding</keyword>
<dbReference type="Gene3D" id="1.10.418.10">
    <property type="entry name" value="Calponin-like domain"/>
    <property type="match status" value="2"/>
</dbReference>
<dbReference type="CDD" id="cd21186">
    <property type="entry name" value="CH_DMD-like_rpt1"/>
    <property type="match status" value="1"/>
</dbReference>
<feature type="domain" description="Calponin-homology (CH)" evidence="5">
    <location>
        <begin position="11"/>
        <end position="115"/>
    </location>
</feature>
<feature type="coiled-coil region" evidence="3">
    <location>
        <begin position="809"/>
        <end position="836"/>
    </location>
</feature>
<dbReference type="SUPFAM" id="SSF47576">
    <property type="entry name" value="Calponin-homology domain, CH-domain"/>
    <property type="match status" value="1"/>
</dbReference>
<evidence type="ECO:0000313" key="6">
    <source>
        <dbReference type="EMBL" id="BES93280.1"/>
    </source>
</evidence>
<feature type="region of interest" description="Disordered" evidence="4">
    <location>
        <begin position="2371"/>
        <end position="2419"/>
    </location>
</feature>
<keyword evidence="1" id="KW-0677">Repeat</keyword>
<dbReference type="Gene3D" id="1.20.58.60">
    <property type="match status" value="7"/>
</dbReference>
<dbReference type="InterPro" id="IPR002017">
    <property type="entry name" value="Spectrin_repeat"/>
</dbReference>
<dbReference type="InterPro" id="IPR001715">
    <property type="entry name" value="CH_dom"/>
</dbReference>
<dbReference type="Pfam" id="PF00435">
    <property type="entry name" value="Spectrin"/>
    <property type="match status" value="4"/>
</dbReference>
<dbReference type="SUPFAM" id="SSF46966">
    <property type="entry name" value="Spectrin repeat"/>
    <property type="match status" value="8"/>
</dbReference>
<evidence type="ECO:0000256" key="4">
    <source>
        <dbReference type="SAM" id="MobiDB-lite"/>
    </source>
</evidence>
<feature type="compositionally biased region" description="Acidic residues" evidence="4">
    <location>
        <begin position="1472"/>
        <end position="1482"/>
    </location>
</feature>
<feature type="compositionally biased region" description="Low complexity" evidence="4">
    <location>
        <begin position="1527"/>
        <end position="1537"/>
    </location>
</feature>
<dbReference type="SMART" id="SM00150">
    <property type="entry name" value="SPEC"/>
    <property type="match status" value="8"/>
</dbReference>
<evidence type="ECO:0000256" key="2">
    <source>
        <dbReference type="ARBA" id="ARBA00023203"/>
    </source>
</evidence>
<dbReference type="InterPro" id="IPR036872">
    <property type="entry name" value="CH_dom_sf"/>
</dbReference>
<dbReference type="CDD" id="cd00176">
    <property type="entry name" value="SPEC"/>
    <property type="match status" value="5"/>
</dbReference>
<name>A0ABN7AM16_9HEMI</name>
<evidence type="ECO:0000256" key="3">
    <source>
        <dbReference type="SAM" id="Coils"/>
    </source>
</evidence>
<feature type="compositionally biased region" description="Pro residues" evidence="4">
    <location>
        <begin position="2389"/>
        <end position="2400"/>
    </location>
</feature>
<organism evidence="6 7">
    <name type="scientific">Nesidiocoris tenuis</name>
    <dbReference type="NCBI Taxonomy" id="355587"/>
    <lineage>
        <taxon>Eukaryota</taxon>
        <taxon>Metazoa</taxon>
        <taxon>Ecdysozoa</taxon>
        <taxon>Arthropoda</taxon>
        <taxon>Hexapoda</taxon>
        <taxon>Insecta</taxon>
        <taxon>Pterygota</taxon>
        <taxon>Neoptera</taxon>
        <taxon>Paraneoptera</taxon>
        <taxon>Hemiptera</taxon>
        <taxon>Heteroptera</taxon>
        <taxon>Panheteroptera</taxon>
        <taxon>Cimicomorpha</taxon>
        <taxon>Miridae</taxon>
        <taxon>Dicyphina</taxon>
        <taxon>Nesidiocoris</taxon>
    </lineage>
</organism>
<dbReference type="InterPro" id="IPR018159">
    <property type="entry name" value="Spectrin/alpha-actinin"/>
</dbReference>
<proteinExistence type="predicted"/>
<reference evidence="6 7" key="1">
    <citation type="submission" date="2023-09" db="EMBL/GenBank/DDBJ databases">
        <title>Nesidiocoris tenuis whole genome shotgun sequence.</title>
        <authorList>
            <person name="Shibata T."/>
            <person name="Shimoda M."/>
            <person name="Kobayashi T."/>
            <person name="Uehara T."/>
        </authorList>
    </citation>
    <scope>NUCLEOTIDE SEQUENCE [LARGE SCALE GENOMIC DNA]</scope>
    <source>
        <strain evidence="6 7">Japan</strain>
    </source>
</reference>
<dbReference type="PROSITE" id="PS00020">
    <property type="entry name" value="ACTININ_2"/>
    <property type="match status" value="1"/>
</dbReference>
<keyword evidence="3" id="KW-0175">Coiled coil</keyword>
<feature type="region of interest" description="Disordered" evidence="4">
    <location>
        <begin position="1611"/>
        <end position="1677"/>
    </location>
</feature>
<dbReference type="InterPro" id="IPR001589">
    <property type="entry name" value="Actinin_actin-bd_CS"/>
</dbReference>